<evidence type="ECO:0000256" key="1">
    <source>
        <dbReference type="SAM" id="MobiDB-lite"/>
    </source>
</evidence>
<proteinExistence type="predicted"/>
<dbReference type="AlphaFoldDB" id="A0A5J4WFM8"/>
<protein>
    <submittedName>
        <fullName evidence="2">Uncharacterized protein</fullName>
    </submittedName>
</protein>
<evidence type="ECO:0000313" key="2">
    <source>
        <dbReference type="EMBL" id="KAA6393526.1"/>
    </source>
</evidence>
<dbReference type="Proteomes" id="UP000324800">
    <property type="component" value="Unassembled WGS sequence"/>
</dbReference>
<sequence>MQEESQYRSSSQQTVADKLGYPSRTKPRPEKQITMEIKGQYYLIEQIMKTIKQLENLYEKREKGGDKYKNWLGTEEDIYDDKCPEFVVRDGRGFVQSADGLRLTVPVKRQRVTKYFTENPSKQDRATTHYKAWKEEEKPADGYRHFIKKNIYRHS</sequence>
<name>A0A5J4WFM8_9EUKA</name>
<comment type="caution">
    <text evidence="2">The sequence shown here is derived from an EMBL/GenBank/DDBJ whole genome shotgun (WGS) entry which is preliminary data.</text>
</comment>
<accession>A0A5J4WFM8</accession>
<organism evidence="2 3">
    <name type="scientific">Streblomastix strix</name>
    <dbReference type="NCBI Taxonomy" id="222440"/>
    <lineage>
        <taxon>Eukaryota</taxon>
        <taxon>Metamonada</taxon>
        <taxon>Preaxostyla</taxon>
        <taxon>Oxymonadida</taxon>
        <taxon>Streblomastigidae</taxon>
        <taxon>Streblomastix</taxon>
    </lineage>
</organism>
<feature type="region of interest" description="Disordered" evidence="1">
    <location>
        <begin position="1"/>
        <end position="32"/>
    </location>
</feature>
<gene>
    <name evidence="2" type="ORF">EZS28_010946</name>
</gene>
<dbReference type="EMBL" id="SNRW01002205">
    <property type="protein sequence ID" value="KAA6393526.1"/>
    <property type="molecule type" value="Genomic_DNA"/>
</dbReference>
<evidence type="ECO:0000313" key="3">
    <source>
        <dbReference type="Proteomes" id="UP000324800"/>
    </source>
</evidence>
<reference evidence="2 3" key="1">
    <citation type="submission" date="2019-03" db="EMBL/GenBank/DDBJ databases">
        <title>Single cell metagenomics reveals metabolic interactions within the superorganism composed of flagellate Streblomastix strix and complex community of Bacteroidetes bacteria on its surface.</title>
        <authorList>
            <person name="Treitli S.C."/>
            <person name="Kolisko M."/>
            <person name="Husnik F."/>
            <person name="Keeling P."/>
            <person name="Hampl V."/>
        </authorList>
    </citation>
    <scope>NUCLEOTIDE SEQUENCE [LARGE SCALE GENOMIC DNA]</scope>
    <source>
        <strain evidence="2">ST1C</strain>
    </source>
</reference>